<feature type="domain" description="Nitroreductase" evidence="2">
    <location>
        <begin position="212"/>
        <end position="365"/>
    </location>
</feature>
<dbReference type="Pfam" id="PF00881">
    <property type="entry name" value="Nitroreductase"/>
    <property type="match status" value="1"/>
</dbReference>
<dbReference type="InterPro" id="IPR000415">
    <property type="entry name" value="Nitroreductase-like"/>
</dbReference>
<reference evidence="3 4" key="1">
    <citation type="submission" date="2019-09" db="EMBL/GenBank/DDBJ databases">
        <title>Pimelobacter sp. isolated from Paulinella.</title>
        <authorList>
            <person name="Jeong S.E."/>
        </authorList>
    </citation>
    <scope>NUCLEOTIDE SEQUENCE [LARGE SCALE GENOMIC DNA]</scope>
    <source>
        <strain evidence="3 4">Pch-N</strain>
    </source>
</reference>
<gene>
    <name evidence="3" type="ORF">F9L07_14725</name>
</gene>
<accession>A0A7J5E4S7</accession>
<dbReference type="Gene3D" id="3.40.109.10">
    <property type="entry name" value="NADH Oxidase"/>
    <property type="match status" value="1"/>
</dbReference>
<organism evidence="3 4">
    <name type="scientific">Nocardioides simplex</name>
    <name type="common">Arthrobacter simplex</name>
    <dbReference type="NCBI Taxonomy" id="2045"/>
    <lineage>
        <taxon>Bacteria</taxon>
        <taxon>Bacillati</taxon>
        <taxon>Actinomycetota</taxon>
        <taxon>Actinomycetes</taxon>
        <taxon>Propionibacteriales</taxon>
        <taxon>Nocardioidaceae</taxon>
        <taxon>Pimelobacter</taxon>
    </lineage>
</organism>
<dbReference type="PANTHER" id="PTHR43745:SF2">
    <property type="entry name" value="NITROREDUCTASE MJ1384-RELATED"/>
    <property type="match status" value="1"/>
</dbReference>
<dbReference type="GO" id="GO:0016491">
    <property type="term" value="F:oxidoreductase activity"/>
    <property type="evidence" value="ECO:0007669"/>
    <property type="project" value="InterPro"/>
</dbReference>
<protein>
    <submittedName>
        <fullName evidence="3">SagB/ThcOx family dehydrogenase</fullName>
    </submittedName>
</protein>
<name>A0A7J5E4S7_NOCSI</name>
<dbReference type="Proteomes" id="UP000449906">
    <property type="component" value="Unassembled WGS sequence"/>
</dbReference>
<dbReference type="CDD" id="cd02142">
    <property type="entry name" value="McbC_SagB-like_oxidoreductase"/>
    <property type="match status" value="1"/>
</dbReference>
<dbReference type="AlphaFoldDB" id="A0A7J5E4S7"/>
<sequence>MPGSHAWPAPRLGGTMRNPEMSGASVQLAPNHVLAMTADPSGGFRVRRTTERWDALLSNEQAALAALAVKPSTIGDLVHEAERELGLPATVTTPLVMELLQAGILISRADDVVRLGWRHASRYHSITFDYPFHYYGTPSGGYREDVRRMNAKAAVEPDDDREKLTVGPISPLPAPRQAAALLQEHPLTEDFGGRLSAALSLAFGAVGWAQPAWTGAPTMRRTSPSGGARHPSECYLLARSVDGLSPGWHHLQPRTPALCQLNSTVDDEVQLTVDYPGSFGRADFEVAALVVITTVFRRNMYRYREPRTFRTVHMDVGHLAATFMALCSVARIETCAHDATSPAAAERALGLDWLDEGAQYVIAVGDRGDR</sequence>
<dbReference type="InterPro" id="IPR029479">
    <property type="entry name" value="Nitroreductase"/>
</dbReference>
<evidence type="ECO:0000256" key="1">
    <source>
        <dbReference type="SAM" id="MobiDB-lite"/>
    </source>
</evidence>
<feature type="region of interest" description="Disordered" evidence="1">
    <location>
        <begin position="1"/>
        <end position="22"/>
    </location>
</feature>
<comment type="caution">
    <text evidence="3">The sequence shown here is derived from an EMBL/GenBank/DDBJ whole genome shotgun (WGS) entry which is preliminary data.</text>
</comment>
<dbReference type="InterPro" id="IPR052544">
    <property type="entry name" value="Bacteriocin_Proc_Enz"/>
</dbReference>
<proteinExistence type="predicted"/>
<evidence type="ECO:0000259" key="2">
    <source>
        <dbReference type="Pfam" id="PF00881"/>
    </source>
</evidence>
<dbReference type="EMBL" id="WBVM01000001">
    <property type="protein sequence ID" value="KAB2812954.1"/>
    <property type="molecule type" value="Genomic_DNA"/>
</dbReference>
<dbReference type="PANTHER" id="PTHR43745">
    <property type="entry name" value="NITROREDUCTASE MJ1384-RELATED"/>
    <property type="match status" value="1"/>
</dbReference>
<evidence type="ECO:0000313" key="4">
    <source>
        <dbReference type="Proteomes" id="UP000449906"/>
    </source>
</evidence>
<dbReference type="SUPFAM" id="SSF55469">
    <property type="entry name" value="FMN-dependent nitroreductase-like"/>
    <property type="match status" value="1"/>
</dbReference>
<evidence type="ECO:0000313" key="3">
    <source>
        <dbReference type="EMBL" id="KAB2812954.1"/>
    </source>
</evidence>